<evidence type="ECO:0000313" key="3">
    <source>
        <dbReference type="Proteomes" id="UP001419268"/>
    </source>
</evidence>
<evidence type="ECO:0000313" key="2">
    <source>
        <dbReference type="EMBL" id="KAK9140219.1"/>
    </source>
</evidence>
<organism evidence="2 3">
    <name type="scientific">Stephania cephalantha</name>
    <dbReference type="NCBI Taxonomy" id="152367"/>
    <lineage>
        <taxon>Eukaryota</taxon>
        <taxon>Viridiplantae</taxon>
        <taxon>Streptophyta</taxon>
        <taxon>Embryophyta</taxon>
        <taxon>Tracheophyta</taxon>
        <taxon>Spermatophyta</taxon>
        <taxon>Magnoliopsida</taxon>
        <taxon>Ranunculales</taxon>
        <taxon>Menispermaceae</taxon>
        <taxon>Menispermoideae</taxon>
        <taxon>Cissampelideae</taxon>
        <taxon>Stephania</taxon>
    </lineage>
</organism>
<sequence>MFPSSILSFAPTASPAPPISTPSSPPASSALSSPSSSLSALTASPHSLSAAFPSAFSAGFADAPLGNEGYHPDYSKSFVIGSAIFNILVGLKPRSFSPEFPIAGEIQAKLVKRHEEHAQAILDWPIDEKRLSFSQ</sequence>
<dbReference type="EMBL" id="JBBNAG010000004">
    <property type="protein sequence ID" value="KAK9140219.1"/>
    <property type="molecule type" value="Genomic_DNA"/>
</dbReference>
<reference evidence="2 3" key="1">
    <citation type="submission" date="2024-01" db="EMBL/GenBank/DDBJ databases">
        <title>Genome assemblies of Stephania.</title>
        <authorList>
            <person name="Yang L."/>
        </authorList>
    </citation>
    <scope>NUCLEOTIDE SEQUENCE [LARGE SCALE GENOMIC DNA]</scope>
    <source>
        <strain evidence="2">JXDWG</strain>
        <tissue evidence="2">Leaf</tissue>
    </source>
</reference>
<feature type="compositionally biased region" description="Low complexity" evidence="1">
    <location>
        <begin position="26"/>
        <end position="41"/>
    </location>
</feature>
<gene>
    <name evidence="2" type="ORF">Scep_009900</name>
</gene>
<accession>A0AAP0JUP9</accession>
<evidence type="ECO:0000256" key="1">
    <source>
        <dbReference type="SAM" id="MobiDB-lite"/>
    </source>
</evidence>
<keyword evidence="3" id="KW-1185">Reference proteome</keyword>
<dbReference type="Proteomes" id="UP001419268">
    <property type="component" value="Unassembled WGS sequence"/>
</dbReference>
<feature type="compositionally biased region" description="Pro residues" evidence="1">
    <location>
        <begin position="14"/>
        <end position="25"/>
    </location>
</feature>
<dbReference type="AlphaFoldDB" id="A0AAP0JUP9"/>
<protein>
    <submittedName>
        <fullName evidence="2">Uncharacterized protein</fullName>
    </submittedName>
</protein>
<comment type="caution">
    <text evidence="2">The sequence shown here is derived from an EMBL/GenBank/DDBJ whole genome shotgun (WGS) entry which is preliminary data.</text>
</comment>
<name>A0AAP0JUP9_9MAGN</name>
<feature type="region of interest" description="Disordered" evidence="1">
    <location>
        <begin position="1"/>
        <end position="41"/>
    </location>
</feature>
<proteinExistence type="predicted"/>